<dbReference type="InterPro" id="IPR002524">
    <property type="entry name" value="Cation_efflux"/>
</dbReference>
<dbReference type="GO" id="GO:0008324">
    <property type="term" value="F:monoatomic cation transmembrane transporter activity"/>
    <property type="evidence" value="ECO:0007669"/>
    <property type="project" value="InterPro"/>
</dbReference>
<evidence type="ECO:0000256" key="4">
    <source>
        <dbReference type="ARBA" id="ARBA00022989"/>
    </source>
</evidence>
<dbReference type="Gene3D" id="1.20.1510.10">
    <property type="entry name" value="Cation efflux protein transmembrane domain"/>
    <property type="match status" value="1"/>
</dbReference>
<sequence>MDARARRSRSRQNAVTAETKQDDKKGGGGGESTVTVIIAFAANAAVAVAKSVAALLTGSASMLAEAAHSWADTGNQVFLLVAQKKSQRPPDEARPLGYGKEAYVWSMFAAMGLFVAGGAVSVWHGITELSHKGEVESPLVAYAVLGVAFIFESISFAQAFRQTHAESQALDRDVFDHALRSSDPTLRAVLAEDAAALAGLVIAALGIALHQLTGSAVWDAAGSILVGLLLIVIAVVLIERNRRFLTGQSSDEQLRQGMLARVTALPEVARVTYLRLEFVGPRQLVLFARVDLEGDLPEATVAHSLRRIEARLEQDDRVLEALITLATPEEPTLTPRTGASADR</sequence>
<feature type="transmembrane region" description="Helical" evidence="7">
    <location>
        <begin position="216"/>
        <end position="238"/>
    </location>
</feature>
<organism evidence="9 10">
    <name type="scientific">Pedococcus cremeus</name>
    <dbReference type="NCBI Taxonomy" id="587636"/>
    <lineage>
        <taxon>Bacteria</taxon>
        <taxon>Bacillati</taxon>
        <taxon>Actinomycetota</taxon>
        <taxon>Actinomycetes</taxon>
        <taxon>Micrococcales</taxon>
        <taxon>Intrasporangiaceae</taxon>
        <taxon>Pedococcus</taxon>
    </lineage>
</organism>
<feature type="transmembrane region" description="Helical" evidence="7">
    <location>
        <begin position="102"/>
        <end position="127"/>
    </location>
</feature>
<keyword evidence="5 7" id="KW-0472">Membrane</keyword>
<evidence type="ECO:0000313" key="10">
    <source>
        <dbReference type="Proteomes" id="UP000199019"/>
    </source>
</evidence>
<protein>
    <submittedName>
        <fullName evidence="9">Cation diffusion facilitator family transporter</fullName>
    </submittedName>
</protein>
<evidence type="ECO:0000313" key="9">
    <source>
        <dbReference type="EMBL" id="SES27375.1"/>
    </source>
</evidence>
<dbReference type="Pfam" id="PF01545">
    <property type="entry name" value="Cation_efflux"/>
    <property type="match status" value="1"/>
</dbReference>
<dbReference type="AlphaFoldDB" id="A0A1H9W0D1"/>
<dbReference type="EMBL" id="FOHB01000004">
    <property type="protein sequence ID" value="SES27375.1"/>
    <property type="molecule type" value="Genomic_DNA"/>
</dbReference>
<evidence type="ECO:0000256" key="5">
    <source>
        <dbReference type="ARBA" id="ARBA00023136"/>
    </source>
</evidence>
<proteinExistence type="predicted"/>
<feature type="compositionally biased region" description="Basic residues" evidence="6">
    <location>
        <begin position="1"/>
        <end position="10"/>
    </location>
</feature>
<dbReference type="PANTHER" id="PTHR13414:SF9">
    <property type="entry name" value="PROTON-COUPLED ZINC ANTIPORTER SLC30A9, MITOCHONDRIAL"/>
    <property type="match status" value="1"/>
</dbReference>
<keyword evidence="4 7" id="KW-1133">Transmembrane helix</keyword>
<dbReference type="Proteomes" id="UP000199019">
    <property type="component" value="Unassembled WGS sequence"/>
</dbReference>
<evidence type="ECO:0000256" key="7">
    <source>
        <dbReference type="SAM" id="Phobius"/>
    </source>
</evidence>
<dbReference type="InterPro" id="IPR027469">
    <property type="entry name" value="Cation_efflux_TMD_sf"/>
</dbReference>
<comment type="subcellular location">
    <subcellularLocation>
        <location evidence="1">Membrane</location>
        <topology evidence="1">Multi-pass membrane protein</topology>
    </subcellularLocation>
</comment>
<feature type="domain" description="Cation efflux protein transmembrane" evidence="8">
    <location>
        <begin position="36"/>
        <end position="242"/>
    </location>
</feature>
<evidence type="ECO:0000259" key="8">
    <source>
        <dbReference type="Pfam" id="PF01545"/>
    </source>
</evidence>
<keyword evidence="10" id="KW-1185">Reference proteome</keyword>
<evidence type="ECO:0000256" key="1">
    <source>
        <dbReference type="ARBA" id="ARBA00004141"/>
    </source>
</evidence>
<evidence type="ECO:0000256" key="3">
    <source>
        <dbReference type="ARBA" id="ARBA00022692"/>
    </source>
</evidence>
<dbReference type="SUPFAM" id="SSF161111">
    <property type="entry name" value="Cation efflux protein transmembrane domain-like"/>
    <property type="match status" value="1"/>
</dbReference>
<dbReference type="GO" id="GO:0006829">
    <property type="term" value="P:zinc ion transport"/>
    <property type="evidence" value="ECO:0007669"/>
    <property type="project" value="InterPro"/>
</dbReference>
<feature type="transmembrane region" description="Helical" evidence="7">
    <location>
        <begin position="189"/>
        <end position="210"/>
    </location>
</feature>
<dbReference type="PANTHER" id="PTHR13414">
    <property type="entry name" value="HUEL-CATION TRANSPORTER"/>
    <property type="match status" value="1"/>
</dbReference>
<feature type="transmembrane region" description="Helical" evidence="7">
    <location>
        <begin position="139"/>
        <end position="160"/>
    </location>
</feature>
<name>A0A1H9W0D1_9MICO</name>
<gene>
    <name evidence="9" type="ORF">SAMN05216199_2692</name>
</gene>
<accession>A0A1H9W0D1</accession>
<evidence type="ECO:0000256" key="2">
    <source>
        <dbReference type="ARBA" id="ARBA00022448"/>
    </source>
</evidence>
<dbReference type="NCBIfam" id="TIGR01297">
    <property type="entry name" value="CDF"/>
    <property type="match status" value="1"/>
</dbReference>
<reference evidence="10" key="1">
    <citation type="submission" date="2016-10" db="EMBL/GenBank/DDBJ databases">
        <authorList>
            <person name="Varghese N."/>
            <person name="Submissions S."/>
        </authorList>
    </citation>
    <scope>NUCLEOTIDE SEQUENCE [LARGE SCALE GENOMIC DNA]</scope>
    <source>
        <strain evidence="10">CGMCC 1.6963</strain>
    </source>
</reference>
<keyword evidence="2" id="KW-0813">Transport</keyword>
<dbReference type="GO" id="GO:0016020">
    <property type="term" value="C:membrane"/>
    <property type="evidence" value="ECO:0007669"/>
    <property type="project" value="UniProtKB-SubCell"/>
</dbReference>
<evidence type="ECO:0000256" key="6">
    <source>
        <dbReference type="SAM" id="MobiDB-lite"/>
    </source>
</evidence>
<keyword evidence="3 7" id="KW-0812">Transmembrane</keyword>
<dbReference type="InterPro" id="IPR040177">
    <property type="entry name" value="SLC30A9"/>
</dbReference>
<dbReference type="STRING" id="587636.SAMN05216199_2692"/>
<feature type="region of interest" description="Disordered" evidence="6">
    <location>
        <begin position="1"/>
        <end position="29"/>
    </location>
</feature>
<dbReference type="InterPro" id="IPR058533">
    <property type="entry name" value="Cation_efflux_TM"/>
</dbReference>